<feature type="signal peptide" evidence="1">
    <location>
        <begin position="1"/>
        <end position="23"/>
    </location>
</feature>
<proteinExistence type="predicted"/>
<comment type="caution">
    <text evidence="2">The sequence shown here is derived from an EMBL/GenBank/DDBJ whole genome shotgun (WGS) entry which is preliminary data.</text>
</comment>
<sequence>MKKKITKLLFCLFLTYSSTIVFARLCPEITFTTFHNDALTTKIHHFLDIAGTSSLSASSSSNDTTTSVPDLIPVSKSSDKSASTSVSLYDNLITNGDFEQGNVGFTSNHNYKSGTGATLIYATGSYGIATDPKLVHNAFASMVDHTTGTGKMMVVNGSTAANVVVWSQKVSGIKPNTKYLFSAYLASCTSSAPAILSFTINNQKQGDNISPNGVAAWTQFYAEWNSGSTTGDAIITITNLQAGDNGNDFALDDISFTEAPKPCAGTLSIIEKDDMGTGTANWGDPLDGITATTNYTYSTSTMGPGKYGRVKNPFFAGVAGWADDTDHTGNGGYMLIFDASATPGIYYERAYSNLCSGIECNFSIQAANLATNPAWIRPKVKIELLHPTTKAVLQSFNSQELAPSATKKLLWNELSMSFTVPAGLSSVIMRVSNIQPQNAGNDIGFDDVVFSICVPELKIDTGENSKKICKSTSTTLTIADLPDYHFQWQSYNGTDWKDIPNETNKKYVTPILTTDTKYRVRYAATGIDIANNNGLKCSGNSEILVEVAPAPSVKVTVIPAEGTLFAKVTSSTNDTNQTTKLADKGFTSFSRLTANANTGTTICVGGTGFLTTEPNPSIATTTFTGHWNSDTDPKAYTVEQSMKNSTACKFSATSIRNYTASTFTVSVSGTYVLKMKDTDAYDGAAYIYTGGFTPGNCSGGGTWIIGDDDTDGRFAEPRLTAYFNAGVTYTLISTLWATNSGTYVGDYTWTITPPTGGQFLLNTLNYWYTSPTGGNPIGWGDTFNPVGVTGSVIRDNKSAQSATYYVSNEKPGSVRTPLVFEIVANNTVGQASSRPTVNVNEKIPNITHTTTGVASIGTPINLPPGVAVALSSNNITISGTPTAAGVYNYTIPLTGVCGNTTATGTITVNTILTANITGTISVCMNQTTPKVTFTANNGQTPYTFTYSINGGPDLTATTGITENSINIDVPMNVGTFIYTLKRVKDVANEQLENGKFATIQINKQPAVKVSLNPVAICSGSVATFNFQGPSYGKITYSIDGINQTIELDDEGFNSISEVVTNDTKLIIISIKDIYNASCSNVTINEDVPLNVTAASKAFTASTEPVVCAGMPIQNITHTTAGATGINTTGATKLPPGVTASWNSNTITISGTPTAAGIYNYSIPLTGGCGSAAATGKITVTSQSETRTTTNATICMGETGLLSAVTGSGIIPAPVTVFADRWNVATDLKSLMPTPIENNLPTCKFYPDTYGSYKTITFSVNVTGTYSLQMTGANMYFRAGYLYKGNYVLGTCPGDGTWITGDDDFGFIGAKNPTLTAHLEVGTLYTLVSIINAYNDPNYSTGYTWTLTPPEGGGFYLTPLNLWYTSATGGDPIGWGPYLNPVETPNSGIVNQPGATTFYAGDATGCTTRVPAIFTILENNTAGAASSAPSEYVNTVLPAITHTTTKATGIDIGAATGLPAGITASWAANTITIHGTPTIAGDYDYSIPITGGCGNIAATGKITVKPANTITLTSANATQNIFIKNAITNIVYTTNASGVTVTGLPAGVTGVFNAGIFTISGTPTTEGIFDFTVTTTGSTTVSLTGTITVSSIPLSAWIMMEDDNRNGLIEPGEKLKFKLYVANIDPNHAPLLNVSGSIDLPVHTTPAFGTNGQTPNRVSFFDSFFTEIPYYWDMVTKEGGPYVAISANADCNLTDVSKIDVIGRVYINGVQVKMSVPVLSSNPTAEWIALNGDATKSYCIPPDLENCTSPTGCPSSFPVNINPKLTIAKPAAVCSGSTLNLTAPEITIGTPLKTKNWYLDGTIFTPTTVVTTADNGKTLQYKASNNCSDESSNSVTITVNANPDVPVIVSTASTCSKAGTSTISNYISGNTYTFSPTGPGVDTQGLINSMTVGTLYDVTSKDANCTSLASAQFKNGSQLAAPEAPTCTKADPITCAILTGSITVTAPIGTNYQYAIDGGTYQSSPVFSIVSKGGHSVTVKEISTGCISAGQNVTINAAPSAPTAAISYPASSYTNVGTAAITQTGQTGGTYSATPAGLSINATTGIIDLSESLLNTYTVTYAFSNASSCTNTATTAVTVTGPQITAWLSVRDGNGNGIIEPGERINFLFEMANMDPNHVTLENVKGSVKLPNNTTLVSATDIFLYPNTHSFSNPEYLSFPYLWDLSYQRQAAMSIDFIADCDLTGVDRIETVGIVFVNGVEVKVSAPPINLTDTAKYINAGGSNLYIQPPALVNCPGGCPTGLPVSAIKAQDLQVNNPTAICAPATVDITAAAITSSSTGIGSLTYFTDALGTVTLTTPKAVATSGTYYIKSTITPKCFVIKPVVVTVNPLSTVTFTKTDPTTCAVATGSITVTAPLGANYVYALDNGAYQSEVLFEGVASGNHTITAKETVSGCIPIPANVAINAAPSAPQKPTFTKTDPTTCVVVTGSITVTAPVGAGYQYAIDGGTYQSSPVFSIISTGNHSVTVKEILTGCISAGQNVTINAAPSAPTAAISYPASSYTNVGTAEITRTGQAGGTYSAIPAGLSINATTGIINLSESKLNTYTVTYAFSNASSCTNTATTAVTVTGPQITAWLSVVDANKNGIVESGETLTFMLEMANIDPNHVTLKNVTGSVKLPAHTTLISSDIYVYPNTFTFSSLGNLDFPYIWNLGWMRQPAIVVRVRADCDLTGVDKIETIGMVYVDGVEVKVSSAPVKVSDAGTYKIINSDDDSYLQPPALANCQEGCPTGLSVSTIKKQELQVNNPPTVCALATVDITTAVITSGSIGIGALTYFTDEAATQNLTTPTAVTTSGTYYIKSTIAPNCFVIEPVAVTVSPKPEEVVTIENICFGEKYTWAANGIEYSESASITLEKDGCTPDQVLKLTVGTKPQEVVTIENICFGEKYTWAANGIEYSESASITLEKDGCTPDQVLKLTVGTKPQEVVTIENICFGEKYTWAANGIEYSESASITLEKDGCTPDQVLKLTVGTKPQEVVTIENICFGEKYTWAVNGIEYSESASINLGKDGCTPDQVLKLTVGTKPEEVVTIENICFGEKYTWAANGIEYSESASITLEKDGCTPDQVLKLTVGTKPEEVVTIENICSGEKYTWAANGIEYSESASINLEKDGCTPDQVLKLTVGTKPEEVVTIENICFGEKYTWAANGIEYSESASITLEKDGCTPDQVLKLTVGTKPEEVVTIENICFGEKYTWAANGIEYSESASINLEKDGCTPDQVLKLTVGTKPEEVVTIENICFGEKYTWAANGIEYSESASITLEKDGCT</sequence>
<evidence type="ECO:0000313" key="2">
    <source>
        <dbReference type="EMBL" id="TPG36389.1"/>
    </source>
</evidence>
<dbReference type="Gene3D" id="2.60.120.260">
    <property type="entry name" value="Galactose-binding domain-like"/>
    <property type="match status" value="1"/>
</dbReference>
<accession>A0A502EH58</accession>
<dbReference type="InterPro" id="IPR013783">
    <property type="entry name" value="Ig-like_fold"/>
</dbReference>
<name>A0A502EH58_9FLAO</name>
<protein>
    <recommendedName>
        <fullName evidence="4">Gliding motility-associated C-terminal domain-containing protein</fullName>
    </recommendedName>
</protein>
<reference evidence="2 3" key="1">
    <citation type="journal article" date="2019" name="Environ. Microbiol.">
        <title>Species interactions and distinct microbial communities in high Arctic permafrost affected cryosols are associated with the CH4 and CO2 gas fluxes.</title>
        <authorList>
            <person name="Altshuler I."/>
            <person name="Hamel J."/>
            <person name="Turney S."/>
            <person name="Magnuson E."/>
            <person name="Levesque R."/>
            <person name="Greer C."/>
            <person name="Whyte L.G."/>
        </authorList>
    </citation>
    <scope>NUCLEOTIDE SEQUENCE [LARGE SCALE GENOMIC DNA]</scope>
    <source>
        <strain evidence="2 3">42</strain>
    </source>
</reference>
<keyword evidence="3" id="KW-1185">Reference proteome</keyword>
<dbReference type="OrthoDB" id="1364135at2"/>
<evidence type="ECO:0008006" key="4">
    <source>
        <dbReference type="Google" id="ProtNLM"/>
    </source>
</evidence>
<feature type="non-terminal residue" evidence="2">
    <location>
        <position position="3266"/>
    </location>
</feature>
<dbReference type="EMBL" id="RCZH01000014">
    <property type="protein sequence ID" value="TPG36389.1"/>
    <property type="molecule type" value="Genomic_DNA"/>
</dbReference>
<keyword evidence="1" id="KW-0732">Signal</keyword>
<dbReference type="Proteomes" id="UP000319700">
    <property type="component" value="Unassembled WGS sequence"/>
</dbReference>
<evidence type="ECO:0000313" key="3">
    <source>
        <dbReference type="Proteomes" id="UP000319700"/>
    </source>
</evidence>
<dbReference type="RefSeq" id="WP_140510445.1">
    <property type="nucleotide sequence ID" value="NZ_RCZH01000014.1"/>
</dbReference>
<dbReference type="Gene3D" id="2.60.40.10">
    <property type="entry name" value="Immunoglobulins"/>
    <property type="match status" value="1"/>
</dbReference>
<gene>
    <name evidence="2" type="ORF">EAH81_20165</name>
</gene>
<feature type="chain" id="PRO_5021337345" description="Gliding motility-associated C-terminal domain-containing protein" evidence="1">
    <location>
        <begin position="24"/>
        <end position="3266"/>
    </location>
</feature>
<organism evidence="2 3">
    <name type="scientific">Flavobacterium pectinovorum</name>
    <dbReference type="NCBI Taxonomy" id="29533"/>
    <lineage>
        <taxon>Bacteria</taxon>
        <taxon>Pseudomonadati</taxon>
        <taxon>Bacteroidota</taxon>
        <taxon>Flavobacteriia</taxon>
        <taxon>Flavobacteriales</taxon>
        <taxon>Flavobacteriaceae</taxon>
        <taxon>Flavobacterium</taxon>
    </lineage>
</organism>
<evidence type="ECO:0000256" key="1">
    <source>
        <dbReference type="SAM" id="SignalP"/>
    </source>
</evidence>